<dbReference type="Gramene" id="mRNA:HanXRQr2_Chr17g0795071">
    <property type="protein sequence ID" value="CDS:HanXRQr2_Chr17g0795071.1"/>
    <property type="gene ID" value="HanXRQr2_Chr17g0795071"/>
</dbReference>
<name>A0A9K3DFU4_HELAN</name>
<proteinExistence type="predicted"/>
<sequence>MTGFTGKEVVAMGLAISRTSPLAYVTGLISGLLSGSSVNGGGRPMELSNTLGCDERLMRSKVSKEKEVFDKSICDRVLEVLVEVSLLGMLPSVGSRFDCLSSYRWCIRGPTSTGTRITR</sequence>
<comment type="caution">
    <text evidence="1">The sequence shown here is derived from an EMBL/GenBank/DDBJ whole genome shotgun (WGS) entry which is preliminary data.</text>
</comment>
<accession>A0A9K3DFU4</accession>
<gene>
    <name evidence="1" type="ORF">HanXRQr2_Chr17g0795071</name>
</gene>
<protein>
    <submittedName>
        <fullName evidence="1">Uncharacterized protein</fullName>
    </submittedName>
</protein>
<dbReference type="EMBL" id="MNCJ02000332">
    <property type="protein sequence ID" value="KAF5754777.1"/>
    <property type="molecule type" value="Genomic_DNA"/>
</dbReference>
<reference evidence="1" key="2">
    <citation type="submission" date="2020-06" db="EMBL/GenBank/DDBJ databases">
        <title>Helianthus annuus Genome sequencing and assembly Release 2.</title>
        <authorList>
            <person name="Gouzy J."/>
            <person name="Langlade N."/>
            <person name="Munos S."/>
        </authorList>
    </citation>
    <scope>NUCLEOTIDE SEQUENCE</scope>
    <source>
        <tissue evidence="1">Leaves</tissue>
    </source>
</reference>
<organism evidence="1 2">
    <name type="scientific">Helianthus annuus</name>
    <name type="common">Common sunflower</name>
    <dbReference type="NCBI Taxonomy" id="4232"/>
    <lineage>
        <taxon>Eukaryota</taxon>
        <taxon>Viridiplantae</taxon>
        <taxon>Streptophyta</taxon>
        <taxon>Embryophyta</taxon>
        <taxon>Tracheophyta</taxon>
        <taxon>Spermatophyta</taxon>
        <taxon>Magnoliopsida</taxon>
        <taxon>eudicotyledons</taxon>
        <taxon>Gunneridae</taxon>
        <taxon>Pentapetalae</taxon>
        <taxon>asterids</taxon>
        <taxon>campanulids</taxon>
        <taxon>Asterales</taxon>
        <taxon>Asteraceae</taxon>
        <taxon>Asteroideae</taxon>
        <taxon>Heliantheae alliance</taxon>
        <taxon>Heliantheae</taxon>
        <taxon>Helianthus</taxon>
    </lineage>
</organism>
<dbReference type="Proteomes" id="UP000215914">
    <property type="component" value="Unassembled WGS sequence"/>
</dbReference>
<dbReference type="AlphaFoldDB" id="A0A9K3DFU4"/>
<keyword evidence="2" id="KW-1185">Reference proteome</keyword>
<reference evidence="1" key="1">
    <citation type="journal article" date="2017" name="Nature">
        <title>The sunflower genome provides insights into oil metabolism, flowering and Asterid evolution.</title>
        <authorList>
            <person name="Badouin H."/>
            <person name="Gouzy J."/>
            <person name="Grassa C.J."/>
            <person name="Murat F."/>
            <person name="Staton S.E."/>
            <person name="Cottret L."/>
            <person name="Lelandais-Briere C."/>
            <person name="Owens G.L."/>
            <person name="Carrere S."/>
            <person name="Mayjonade B."/>
            <person name="Legrand L."/>
            <person name="Gill N."/>
            <person name="Kane N.C."/>
            <person name="Bowers J.E."/>
            <person name="Hubner S."/>
            <person name="Bellec A."/>
            <person name="Berard A."/>
            <person name="Berges H."/>
            <person name="Blanchet N."/>
            <person name="Boniface M.C."/>
            <person name="Brunel D."/>
            <person name="Catrice O."/>
            <person name="Chaidir N."/>
            <person name="Claudel C."/>
            <person name="Donnadieu C."/>
            <person name="Faraut T."/>
            <person name="Fievet G."/>
            <person name="Helmstetter N."/>
            <person name="King M."/>
            <person name="Knapp S.J."/>
            <person name="Lai Z."/>
            <person name="Le Paslier M.C."/>
            <person name="Lippi Y."/>
            <person name="Lorenzon L."/>
            <person name="Mandel J.R."/>
            <person name="Marage G."/>
            <person name="Marchand G."/>
            <person name="Marquand E."/>
            <person name="Bret-Mestries E."/>
            <person name="Morien E."/>
            <person name="Nambeesan S."/>
            <person name="Nguyen T."/>
            <person name="Pegot-Espagnet P."/>
            <person name="Pouilly N."/>
            <person name="Raftis F."/>
            <person name="Sallet E."/>
            <person name="Schiex T."/>
            <person name="Thomas J."/>
            <person name="Vandecasteele C."/>
            <person name="Vares D."/>
            <person name="Vear F."/>
            <person name="Vautrin S."/>
            <person name="Crespi M."/>
            <person name="Mangin B."/>
            <person name="Burke J.M."/>
            <person name="Salse J."/>
            <person name="Munos S."/>
            <person name="Vincourt P."/>
            <person name="Rieseberg L.H."/>
            <person name="Langlade N.B."/>
        </authorList>
    </citation>
    <scope>NUCLEOTIDE SEQUENCE</scope>
    <source>
        <tissue evidence="1">Leaves</tissue>
    </source>
</reference>
<evidence type="ECO:0000313" key="1">
    <source>
        <dbReference type="EMBL" id="KAF5754777.1"/>
    </source>
</evidence>
<evidence type="ECO:0000313" key="2">
    <source>
        <dbReference type="Proteomes" id="UP000215914"/>
    </source>
</evidence>